<proteinExistence type="predicted"/>
<dbReference type="Gramene" id="KCW48602">
    <property type="protein sequence ID" value="KCW48602"/>
    <property type="gene ID" value="EUGRSUZ_K02269"/>
</dbReference>
<evidence type="ECO:0000313" key="1">
    <source>
        <dbReference type="EMBL" id="KCW48602.1"/>
    </source>
</evidence>
<dbReference type="EMBL" id="KK198763">
    <property type="protein sequence ID" value="KCW48602.1"/>
    <property type="molecule type" value="Genomic_DNA"/>
</dbReference>
<name>A0A059A3B9_EUCGR</name>
<dbReference type="AlphaFoldDB" id="A0A059A3B9"/>
<accession>A0A059A3B9</accession>
<gene>
    <name evidence="1" type="ORF">EUGRSUZ_K02269</name>
</gene>
<protein>
    <submittedName>
        <fullName evidence="1">Uncharacterized protein</fullName>
    </submittedName>
</protein>
<reference evidence="1" key="1">
    <citation type="submission" date="2013-07" db="EMBL/GenBank/DDBJ databases">
        <title>The genome of Eucalyptus grandis.</title>
        <authorList>
            <person name="Schmutz J."/>
            <person name="Hayes R."/>
            <person name="Myburg A."/>
            <person name="Tuskan G."/>
            <person name="Grattapaglia D."/>
            <person name="Rokhsar D.S."/>
        </authorList>
    </citation>
    <scope>NUCLEOTIDE SEQUENCE</scope>
    <source>
        <tissue evidence="1">Leaf extractions</tissue>
    </source>
</reference>
<dbReference type="InParanoid" id="A0A059A3B9"/>
<organism evidence="1">
    <name type="scientific">Eucalyptus grandis</name>
    <name type="common">Flooded gum</name>
    <dbReference type="NCBI Taxonomy" id="71139"/>
    <lineage>
        <taxon>Eukaryota</taxon>
        <taxon>Viridiplantae</taxon>
        <taxon>Streptophyta</taxon>
        <taxon>Embryophyta</taxon>
        <taxon>Tracheophyta</taxon>
        <taxon>Spermatophyta</taxon>
        <taxon>Magnoliopsida</taxon>
        <taxon>eudicotyledons</taxon>
        <taxon>Gunneridae</taxon>
        <taxon>Pentapetalae</taxon>
        <taxon>rosids</taxon>
        <taxon>malvids</taxon>
        <taxon>Myrtales</taxon>
        <taxon>Myrtaceae</taxon>
        <taxon>Myrtoideae</taxon>
        <taxon>Eucalypteae</taxon>
        <taxon>Eucalyptus</taxon>
    </lineage>
</organism>
<sequence length="76" mass="8277">MYHGLMAFAFGILEDLVKEPDFFNSIGFSTTFLWRKSCTNTTLAASSTSWGSDSAAVIYPLSLLEQLTSPSLASCM</sequence>